<sequence>MLRLPREFLSHGPWDDDLEKHPEMKYQFMYKGYDCAIGRGGMWAWCGYVKIPENHPYHEKNFDDMDIRVHGGLTGGDDEGRIGFDTAHAGDRWPSSIHFPEFNSNGHYWTYEDTIDEVKKMVDQLIEKEK</sequence>
<reference evidence="1" key="1">
    <citation type="journal article" date="2017" name="Science">
        <title>Giant viruses with an expanded complement of translation system components.</title>
        <authorList>
            <person name="Schulz F."/>
            <person name="Yutin N."/>
            <person name="Ivanova N.N."/>
            <person name="Ortega D.R."/>
            <person name="Lee T.K."/>
            <person name="Vierheilig J."/>
            <person name="Daims H."/>
            <person name="Horn M."/>
            <person name="Wagner M."/>
            <person name="Jensen G.J."/>
            <person name="Kyrpides N.C."/>
            <person name="Koonin E.V."/>
            <person name="Woyke T."/>
        </authorList>
    </citation>
    <scope>NUCLEOTIDE SEQUENCE</scope>
    <source>
        <strain evidence="1">KNV1</strain>
    </source>
</reference>
<proteinExistence type="predicted"/>
<organism evidence="1">
    <name type="scientific">Klosneuvirus KNV1</name>
    <dbReference type="NCBI Taxonomy" id="1977640"/>
    <lineage>
        <taxon>Viruses</taxon>
        <taxon>Varidnaviria</taxon>
        <taxon>Bamfordvirae</taxon>
        <taxon>Nucleocytoviricota</taxon>
        <taxon>Megaviricetes</taxon>
        <taxon>Imitervirales</taxon>
        <taxon>Mimiviridae</taxon>
        <taxon>Klosneuvirinae</taxon>
        <taxon>Klosneuvirus</taxon>
    </lineage>
</organism>
<evidence type="ECO:0000313" key="1">
    <source>
        <dbReference type="EMBL" id="ARF11891.1"/>
    </source>
</evidence>
<protein>
    <submittedName>
        <fullName evidence="1">Uncharacterized protein</fullName>
    </submittedName>
</protein>
<dbReference type="EMBL" id="KY684110">
    <property type="protein sequence ID" value="ARF11891.1"/>
    <property type="molecule type" value="Genomic_DNA"/>
</dbReference>
<name>A0A1V0SJQ1_9VIRU</name>
<gene>
    <name evidence="1" type="ORF">Klosneuvirus_3_26</name>
</gene>
<accession>A0A1V0SJQ1</accession>